<accession>A0A1M5W3M3</accession>
<keyword evidence="1" id="KW-0472">Membrane</keyword>
<name>A0A1M5W3M3_FLAJO</name>
<gene>
    <name evidence="2" type="ORF">SAMN05444388_1236</name>
</gene>
<evidence type="ECO:0000313" key="3">
    <source>
        <dbReference type="Proteomes" id="UP000184112"/>
    </source>
</evidence>
<dbReference type="EMBL" id="FQWH01000023">
    <property type="protein sequence ID" value="SHH82065.1"/>
    <property type="molecule type" value="Genomic_DNA"/>
</dbReference>
<reference evidence="2 3" key="1">
    <citation type="submission" date="2016-11" db="EMBL/GenBank/DDBJ databases">
        <authorList>
            <person name="Jaros S."/>
            <person name="Januszkiewicz K."/>
            <person name="Wedrychowicz H."/>
        </authorList>
    </citation>
    <scope>NUCLEOTIDE SEQUENCE [LARGE SCALE GENOMIC DNA]</scope>
    <source>
        <strain evidence="2 3">DSM 6792</strain>
    </source>
</reference>
<dbReference type="AlphaFoldDB" id="A0A1M5W3M3"/>
<organism evidence="2 3">
    <name type="scientific">Flavobacterium johnsoniae</name>
    <name type="common">Cytophaga johnsonae</name>
    <dbReference type="NCBI Taxonomy" id="986"/>
    <lineage>
        <taxon>Bacteria</taxon>
        <taxon>Pseudomonadati</taxon>
        <taxon>Bacteroidota</taxon>
        <taxon>Flavobacteriia</taxon>
        <taxon>Flavobacteriales</taxon>
        <taxon>Flavobacteriaceae</taxon>
        <taxon>Flavobacterium</taxon>
    </lineage>
</organism>
<protein>
    <submittedName>
        <fullName evidence="2">Uncharacterized protein</fullName>
    </submittedName>
</protein>
<dbReference type="Proteomes" id="UP000184112">
    <property type="component" value="Unassembled WGS sequence"/>
</dbReference>
<keyword evidence="1" id="KW-0812">Transmembrane</keyword>
<evidence type="ECO:0000256" key="1">
    <source>
        <dbReference type="SAM" id="Phobius"/>
    </source>
</evidence>
<evidence type="ECO:0000313" key="2">
    <source>
        <dbReference type="EMBL" id="SHH82065.1"/>
    </source>
</evidence>
<sequence>MKKRPIFYIILFLFNLFTLYFIINLFSYDELVRYVLNEGRLIECPRKRAYLLLLCSFANLYFQFFIWMEYLFKDKI</sequence>
<feature type="transmembrane region" description="Helical" evidence="1">
    <location>
        <begin position="49"/>
        <end position="68"/>
    </location>
</feature>
<feature type="transmembrane region" description="Helical" evidence="1">
    <location>
        <begin position="6"/>
        <end position="28"/>
    </location>
</feature>
<proteinExistence type="predicted"/>
<keyword evidence="1" id="KW-1133">Transmembrane helix</keyword>